<sequence>MMDQAERLRQIINNLKHKQLSNQVTAINDIKKKTAKVITVTSGKGGVGKTNVTVNLAIALSELGNRVTILDADFGLANIDVLLGIMPKYNLLNVLHDDKNIFEVLTDGPGNIKFLSGGSGMEELVKLDKEQIDKFLSNIALLDSLSDVILIDTGAGLSDSVMSFVMAADEVILVTTPEPTSITDAYALIKMVANRDKNKKIKVIVNRAESANEAYDILNKLSIVTSRFLGLNLETLGFISFDDMVIKAVKMQKPFTLSFPKCQASKQIKDIGSKIVDVKSYRESSENTGFKGFVNKLVNLLNT</sequence>
<dbReference type="PIRSF" id="PIRSF003092">
    <property type="entry name" value="MinD"/>
    <property type="match status" value="1"/>
</dbReference>
<dbReference type="SUPFAM" id="SSF52540">
    <property type="entry name" value="P-loop containing nucleoside triphosphate hydrolases"/>
    <property type="match status" value="1"/>
</dbReference>
<dbReference type="InterPro" id="IPR025501">
    <property type="entry name" value="MinD_FleN"/>
</dbReference>
<dbReference type="KEGG" id="ccl:Clocl_1944"/>
<dbReference type="GO" id="GO:0005524">
    <property type="term" value="F:ATP binding"/>
    <property type="evidence" value="ECO:0007669"/>
    <property type="project" value="UniProtKB-KW"/>
</dbReference>
<protein>
    <submittedName>
        <fullName evidence="3">ATPase involved in chromosome partitioning</fullName>
    </submittedName>
</protein>
<dbReference type="InterPro" id="IPR050625">
    <property type="entry name" value="ParA/MinD_ATPase"/>
</dbReference>
<dbReference type="EMBL" id="CP003065">
    <property type="protein sequence ID" value="AEV68546.1"/>
    <property type="molecule type" value="Genomic_DNA"/>
</dbReference>
<proteinExistence type="predicted"/>
<dbReference type="AlphaFoldDB" id="G8LVF7"/>
<dbReference type="STRING" id="720554.Clocl_1944"/>
<dbReference type="InterPro" id="IPR033756">
    <property type="entry name" value="YlxH/NBP35"/>
</dbReference>
<dbReference type="GO" id="GO:0016887">
    <property type="term" value="F:ATP hydrolysis activity"/>
    <property type="evidence" value="ECO:0007669"/>
    <property type="project" value="TreeGrafter"/>
</dbReference>
<dbReference type="eggNOG" id="COG0455">
    <property type="taxonomic scope" value="Bacteria"/>
</dbReference>
<keyword evidence="4" id="KW-1185">Reference proteome</keyword>
<dbReference type="InterPro" id="IPR027417">
    <property type="entry name" value="P-loop_NTPase"/>
</dbReference>
<evidence type="ECO:0000256" key="2">
    <source>
        <dbReference type="ARBA" id="ARBA00022840"/>
    </source>
</evidence>
<dbReference type="RefSeq" id="WP_014255127.1">
    <property type="nucleotide sequence ID" value="NC_016627.1"/>
</dbReference>
<dbReference type="Pfam" id="PF10609">
    <property type="entry name" value="ParA"/>
    <property type="match status" value="1"/>
</dbReference>
<reference evidence="3 4" key="2">
    <citation type="journal article" date="2012" name="Stand. Genomic Sci.">
        <title>Complete Genome Sequence of Clostridium clariflavum DSM 19732.</title>
        <authorList>
            <person name="Izquierdo J.A."/>
            <person name="Goodwin L."/>
            <person name="Davenport K.W."/>
            <person name="Teshima H."/>
            <person name="Bruce D."/>
            <person name="Detter C."/>
            <person name="Tapia R."/>
            <person name="Han S."/>
            <person name="Land M."/>
            <person name="Hauser L."/>
            <person name="Jeffries C.D."/>
            <person name="Han J."/>
            <person name="Pitluck S."/>
            <person name="Nolan M."/>
            <person name="Chen A."/>
            <person name="Huntemann M."/>
            <person name="Mavromatis K."/>
            <person name="Mikhailova N."/>
            <person name="Liolios K."/>
            <person name="Woyke T."/>
            <person name="Lynd L.R."/>
        </authorList>
    </citation>
    <scope>NUCLEOTIDE SEQUENCE [LARGE SCALE GENOMIC DNA]</scope>
    <source>
        <strain evidence="4">DSM 19732 / NBRC 101661 / EBR45</strain>
    </source>
</reference>
<dbReference type="PANTHER" id="PTHR43384:SF4">
    <property type="entry name" value="CELLULOSE BIOSYNTHESIS PROTEIN BCSQ-RELATED"/>
    <property type="match status" value="1"/>
</dbReference>
<organism evidence="3 4">
    <name type="scientific">Acetivibrio clariflavus (strain DSM 19732 / NBRC 101661 / EBR45)</name>
    <name type="common">Clostridium clariflavum</name>
    <dbReference type="NCBI Taxonomy" id="720554"/>
    <lineage>
        <taxon>Bacteria</taxon>
        <taxon>Bacillati</taxon>
        <taxon>Bacillota</taxon>
        <taxon>Clostridia</taxon>
        <taxon>Eubacteriales</taxon>
        <taxon>Oscillospiraceae</taxon>
        <taxon>Acetivibrio</taxon>
    </lineage>
</organism>
<dbReference type="InterPro" id="IPR033875">
    <property type="entry name" value="FlhG"/>
</dbReference>
<dbReference type="PANTHER" id="PTHR43384">
    <property type="entry name" value="SEPTUM SITE-DETERMINING PROTEIN MIND HOMOLOG, CHLOROPLASTIC-RELATED"/>
    <property type="match status" value="1"/>
</dbReference>
<dbReference type="OrthoDB" id="9816297at2"/>
<dbReference type="Proteomes" id="UP000005435">
    <property type="component" value="Chromosome"/>
</dbReference>
<evidence type="ECO:0000313" key="4">
    <source>
        <dbReference type="Proteomes" id="UP000005435"/>
    </source>
</evidence>
<keyword evidence="1" id="KW-0547">Nucleotide-binding</keyword>
<dbReference type="HOGENOM" id="CLU_037612_0_0_9"/>
<gene>
    <name evidence="3" type="ordered locus">Clocl_1944</name>
</gene>
<name>G8LVF7_ACECE</name>
<dbReference type="CDD" id="cd02038">
    <property type="entry name" value="FlhG-like"/>
    <property type="match status" value="1"/>
</dbReference>
<keyword evidence="2" id="KW-0067">ATP-binding</keyword>
<accession>G8LVF7</accession>
<reference evidence="4" key="1">
    <citation type="submission" date="2011-12" db="EMBL/GenBank/DDBJ databases">
        <title>Complete sequence of Clostridium clariflavum DSM 19732.</title>
        <authorList>
            <consortium name="US DOE Joint Genome Institute"/>
            <person name="Lucas S."/>
            <person name="Han J."/>
            <person name="Lapidus A."/>
            <person name="Cheng J.-F."/>
            <person name="Goodwin L."/>
            <person name="Pitluck S."/>
            <person name="Peters L."/>
            <person name="Teshima H."/>
            <person name="Detter J.C."/>
            <person name="Han C."/>
            <person name="Tapia R."/>
            <person name="Land M."/>
            <person name="Hauser L."/>
            <person name="Kyrpides N."/>
            <person name="Ivanova N."/>
            <person name="Pagani I."/>
            <person name="Kitzmiller T."/>
            <person name="Lynd L."/>
            <person name="Izquierdo J."/>
            <person name="Woyke T."/>
        </authorList>
    </citation>
    <scope>NUCLEOTIDE SEQUENCE [LARGE SCALE GENOMIC DNA]</scope>
    <source>
        <strain evidence="4">DSM 19732 / NBRC 101661 / EBR45</strain>
    </source>
</reference>
<dbReference type="GO" id="GO:0005829">
    <property type="term" value="C:cytosol"/>
    <property type="evidence" value="ECO:0007669"/>
    <property type="project" value="TreeGrafter"/>
</dbReference>
<dbReference type="Gene3D" id="3.40.50.300">
    <property type="entry name" value="P-loop containing nucleotide triphosphate hydrolases"/>
    <property type="match status" value="1"/>
</dbReference>
<dbReference type="GO" id="GO:0009898">
    <property type="term" value="C:cytoplasmic side of plasma membrane"/>
    <property type="evidence" value="ECO:0007669"/>
    <property type="project" value="TreeGrafter"/>
</dbReference>
<dbReference type="GO" id="GO:0051782">
    <property type="term" value="P:negative regulation of cell division"/>
    <property type="evidence" value="ECO:0007669"/>
    <property type="project" value="TreeGrafter"/>
</dbReference>
<evidence type="ECO:0000256" key="1">
    <source>
        <dbReference type="ARBA" id="ARBA00022741"/>
    </source>
</evidence>
<evidence type="ECO:0000313" key="3">
    <source>
        <dbReference type="EMBL" id="AEV68546.1"/>
    </source>
</evidence>